<evidence type="ECO:0000313" key="1">
    <source>
        <dbReference type="EMBL" id="TDX51530.1"/>
    </source>
</evidence>
<reference evidence="1 2" key="1">
    <citation type="submission" date="2019-03" db="EMBL/GenBank/DDBJ databases">
        <title>Subsurface microbial communities from deep shales in Ohio and West Virginia, USA.</title>
        <authorList>
            <person name="Wrighton K."/>
        </authorList>
    </citation>
    <scope>NUCLEOTIDE SEQUENCE [LARGE SCALE GENOMIC DNA]</scope>
    <source>
        <strain evidence="1 2">MSL 6dP</strain>
    </source>
</reference>
<dbReference type="EMBL" id="SOEG01000012">
    <property type="protein sequence ID" value="TDX51530.1"/>
    <property type="molecule type" value="Genomic_DNA"/>
</dbReference>
<evidence type="ECO:0000313" key="2">
    <source>
        <dbReference type="Proteomes" id="UP000295832"/>
    </source>
</evidence>
<dbReference type="InterPro" id="IPR005370">
    <property type="entry name" value="UPF0180"/>
</dbReference>
<sequence>MEMHRKIAVDGSLANIKKRLNEYGYEIDDLNMDNLEEVSAVITNGQHDMSTLQNMNAPVINAEGHSAEELKNMIESGLF</sequence>
<protein>
    <submittedName>
        <fullName evidence="1">Uncharacterized protein UPF0180</fullName>
    </submittedName>
</protein>
<dbReference type="Proteomes" id="UP000295832">
    <property type="component" value="Unassembled WGS sequence"/>
</dbReference>
<gene>
    <name evidence="1" type="ORF">C7959_11230</name>
</gene>
<dbReference type="Pfam" id="PF03698">
    <property type="entry name" value="UPF0180"/>
    <property type="match status" value="1"/>
</dbReference>
<accession>A0A4R8H452</accession>
<comment type="caution">
    <text evidence="1">The sequence shown here is derived from an EMBL/GenBank/DDBJ whole genome shotgun (WGS) entry which is preliminary data.</text>
</comment>
<dbReference type="STRING" id="926561.GCA_000379025_00146"/>
<keyword evidence="2" id="KW-1185">Reference proteome</keyword>
<proteinExistence type="predicted"/>
<dbReference type="AlphaFoldDB" id="A0A4R8H452"/>
<dbReference type="RefSeq" id="WP_134116598.1">
    <property type="nucleotide sequence ID" value="NZ_SOEG01000012.1"/>
</dbReference>
<name>A0A4R8H452_9FIRM</name>
<organism evidence="1 2">
    <name type="scientific">Orenia marismortui</name>
    <dbReference type="NCBI Taxonomy" id="46469"/>
    <lineage>
        <taxon>Bacteria</taxon>
        <taxon>Bacillati</taxon>
        <taxon>Bacillota</taxon>
        <taxon>Clostridia</taxon>
        <taxon>Halanaerobiales</taxon>
        <taxon>Halobacteroidaceae</taxon>
        <taxon>Orenia</taxon>
    </lineage>
</organism>